<evidence type="ECO:0000313" key="2">
    <source>
        <dbReference type="Proteomes" id="UP000006919"/>
    </source>
</evidence>
<dbReference type="Proteomes" id="UP000006919">
    <property type="component" value="Plasmid pRUMAL01"/>
</dbReference>
<reference evidence="2" key="1">
    <citation type="journal article" date="2011" name="J. Bacteriol.">
        <title>Complete genome of the cellulolytic ruminal bacterium Ruminococcus albus 7.</title>
        <authorList>
            <person name="Suen G."/>
            <person name="Stevenson D.M."/>
            <person name="Bruce D.C."/>
            <person name="Chertkov O."/>
            <person name="Copeland A."/>
            <person name="Cheng J.F."/>
            <person name="Detter C."/>
            <person name="Detter J.C."/>
            <person name="Goodwin L.A."/>
            <person name="Han C.S."/>
            <person name="Hauser L.J."/>
            <person name="Ivanova N.N."/>
            <person name="Kyrpides N.C."/>
            <person name="Land M.L."/>
            <person name="Lapidus A."/>
            <person name="Lucas S."/>
            <person name="Ovchinnikova G."/>
            <person name="Pitluck S."/>
            <person name="Tapia R."/>
            <person name="Woyke T."/>
            <person name="Boyum J."/>
            <person name="Mead D."/>
            <person name="Weimer P.J."/>
        </authorList>
    </citation>
    <scope>NUCLEOTIDE SEQUENCE [LARGE SCALE GENOMIC DNA]</scope>
    <source>
        <strain evidence="2">ATCC 27210 / DSM 20455 / JCM 14654 / NCDO 2250 / 7</strain>
        <plasmid evidence="2">pRUMAL01</plasmid>
    </source>
</reference>
<sequence>MGLNEEIADNWVIYVNWMRCGMREADDALNESNRRLIKAYQKEHPNAKGYKLWKGIIDIPEQVYNFGIDMIFEGTPEIINEINNESDEFKRLKIFEKYGAIGIVWS</sequence>
<dbReference type="EMBL" id="CP002404">
    <property type="protein sequence ID" value="ADU23959.1"/>
    <property type="molecule type" value="Genomic_DNA"/>
</dbReference>
<geneLocation type="plasmid" evidence="1 2">
    <name>pRUMAL01</name>
</geneLocation>
<gene>
    <name evidence="1" type="ordered locus">Rumal_3514</name>
</gene>
<dbReference type="RefSeq" id="WP_013483508.1">
    <property type="nucleotide sequence ID" value="NC_014824.1"/>
</dbReference>
<keyword evidence="1" id="KW-0614">Plasmid</keyword>
<accession>E6UJW3</accession>
<dbReference type="KEGG" id="ral:Rumal_3514"/>
<organism evidence="1 2">
    <name type="scientific">Ruminococcus albus (strain ATCC 27210 / DSM 20455 / JCM 14654 / NCDO 2250 / 7)</name>
    <dbReference type="NCBI Taxonomy" id="697329"/>
    <lineage>
        <taxon>Bacteria</taxon>
        <taxon>Bacillati</taxon>
        <taxon>Bacillota</taxon>
        <taxon>Clostridia</taxon>
        <taxon>Eubacteriales</taxon>
        <taxon>Oscillospiraceae</taxon>
        <taxon>Ruminococcus</taxon>
    </lineage>
</organism>
<protein>
    <submittedName>
        <fullName evidence="1">Uncharacterized protein</fullName>
    </submittedName>
</protein>
<name>E6UJW3_RUMA7</name>
<dbReference type="AlphaFoldDB" id="E6UJW3"/>
<evidence type="ECO:0000313" key="1">
    <source>
        <dbReference type="EMBL" id="ADU23959.1"/>
    </source>
</evidence>
<proteinExistence type="predicted"/>
<dbReference type="HOGENOM" id="CLU_2221285_0_0_9"/>